<reference evidence="2" key="1">
    <citation type="submission" date="2015-04" db="UniProtKB">
        <authorList>
            <consortium name="EnsemblPlants"/>
        </authorList>
    </citation>
    <scope>IDENTIFICATION</scope>
</reference>
<evidence type="ECO:0000313" key="2">
    <source>
        <dbReference type="EnsemblPlants" id="OGLUM11G03920.1"/>
    </source>
</evidence>
<dbReference type="Gramene" id="OGLUM11G03920.1">
    <property type="protein sequence ID" value="OGLUM11G03920.1"/>
    <property type="gene ID" value="OGLUM11G03920"/>
</dbReference>
<reference evidence="2" key="2">
    <citation type="submission" date="2018-05" db="EMBL/GenBank/DDBJ databases">
        <title>OgluRS3 (Oryza glumaepatula Reference Sequence Version 3).</title>
        <authorList>
            <person name="Zhang J."/>
            <person name="Kudrna D."/>
            <person name="Lee S."/>
            <person name="Talag J."/>
            <person name="Welchert J."/>
            <person name="Wing R.A."/>
        </authorList>
    </citation>
    <scope>NUCLEOTIDE SEQUENCE [LARGE SCALE GENOMIC DNA]</scope>
</reference>
<sequence length="132" mass="14026">MDRDDERLGRALAAFGGGGGGVWELVDAALACGVVSTAAAVDDVVAEADGAAGQWRPAGAQRRSPPCGEWSSWSYAARSSPVGASPYPVAAAINESRRKRKESKNQNQQAKRRKLDGILWRTDHLPIPKKGN</sequence>
<protein>
    <submittedName>
        <fullName evidence="2">Uncharacterized protein</fullName>
    </submittedName>
</protein>
<dbReference type="AlphaFoldDB" id="A0A0E0BFR5"/>
<proteinExistence type="predicted"/>
<keyword evidence="3" id="KW-1185">Reference proteome</keyword>
<evidence type="ECO:0000313" key="3">
    <source>
        <dbReference type="Proteomes" id="UP000026961"/>
    </source>
</evidence>
<dbReference type="EnsemblPlants" id="OGLUM11G03920.1">
    <property type="protein sequence ID" value="OGLUM11G03920.1"/>
    <property type="gene ID" value="OGLUM11G03920"/>
</dbReference>
<name>A0A0E0BFR5_9ORYZ</name>
<evidence type="ECO:0000256" key="1">
    <source>
        <dbReference type="SAM" id="MobiDB-lite"/>
    </source>
</evidence>
<dbReference type="STRING" id="40148.A0A0E0BFR5"/>
<accession>A0A0E0BFR5</accession>
<feature type="region of interest" description="Disordered" evidence="1">
    <location>
        <begin position="95"/>
        <end position="132"/>
    </location>
</feature>
<dbReference type="HOGENOM" id="CLU_1920359_0_0_1"/>
<organism evidence="2">
    <name type="scientific">Oryza glumipatula</name>
    <dbReference type="NCBI Taxonomy" id="40148"/>
    <lineage>
        <taxon>Eukaryota</taxon>
        <taxon>Viridiplantae</taxon>
        <taxon>Streptophyta</taxon>
        <taxon>Embryophyta</taxon>
        <taxon>Tracheophyta</taxon>
        <taxon>Spermatophyta</taxon>
        <taxon>Magnoliopsida</taxon>
        <taxon>Liliopsida</taxon>
        <taxon>Poales</taxon>
        <taxon>Poaceae</taxon>
        <taxon>BOP clade</taxon>
        <taxon>Oryzoideae</taxon>
        <taxon>Oryzeae</taxon>
        <taxon>Oryzinae</taxon>
        <taxon>Oryza</taxon>
    </lineage>
</organism>
<dbReference type="Proteomes" id="UP000026961">
    <property type="component" value="Chromosome 11"/>
</dbReference>